<dbReference type="InterPro" id="IPR010065">
    <property type="entry name" value="AA_ABC_transptr_permease_3TM"/>
</dbReference>
<comment type="caution">
    <text evidence="11">The sequence shown here is derived from an EMBL/GenBank/DDBJ whole genome shotgun (WGS) entry which is preliminary data.</text>
</comment>
<evidence type="ECO:0000256" key="9">
    <source>
        <dbReference type="RuleBase" id="RU363032"/>
    </source>
</evidence>
<gene>
    <name evidence="11" type="primary">artQ</name>
    <name evidence="11" type="ORF">CLTEP_17810</name>
</gene>
<feature type="transmembrane region" description="Helical" evidence="9">
    <location>
        <begin position="20"/>
        <end position="41"/>
    </location>
</feature>
<feature type="domain" description="ABC transmembrane type-1" evidence="10">
    <location>
        <begin position="17"/>
        <end position="215"/>
    </location>
</feature>
<dbReference type="EMBL" id="LTBA01000020">
    <property type="protein sequence ID" value="KYH34282.1"/>
    <property type="molecule type" value="Genomic_DNA"/>
</dbReference>
<dbReference type="PANTHER" id="PTHR30614:SF20">
    <property type="entry name" value="GLUTAMINE TRANSPORT SYSTEM PERMEASE PROTEIN GLNP"/>
    <property type="match status" value="1"/>
</dbReference>
<protein>
    <submittedName>
        <fullName evidence="11">Arginine transport system permease protein ArtQ</fullName>
    </submittedName>
</protein>
<keyword evidence="7 9" id="KW-1133">Transmembrane helix</keyword>
<dbReference type="RefSeq" id="WP_153016307.1">
    <property type="nucleotide sequence ID" value="NZ_LTBA01000020.1"/>
</dbReference>
<proteinExistence type="inferred from homology"/>
<dbReference type="Gene3D" id="1.10.3720.10">
    <property type="entry name" value="MetI-like"/>
    <property type="match status" value="1"/>
</dbReference>
<dbReference type="GO" id="GO:0043190">
    <property type="term" value="C:ATP-binding cassette (ABC) transporter complex"/>
    <property type="evidence" value="ECO:0007669"/>
    <property type="project" value="InterPro"/>
</dbReference>
<name>A0A151B3F1_9CLOT</name>
<keyword evidence="8 9" id="KW-0472">Membrane</keyword>
<evidence type="ECO:0000259" key="10">
    <source>
        <dbReference type="PROSITE" id="PS50928"/>
    </source>
</evidence>
<evidence type="ECO:0000256" key="4">
    <source>
        <dbReference type="ARBA" id="ARBA00022475"/>
    </source>
</evidence>
<dbReference type="PATRIC" id="fig|1121338.3.peg.1822"/>
<evidence type="ECO:0000256" key="2">
    <source>
        <dbReference type="ARBA" id="ARBA00010072"/>
    </source>
</evidence>
<dbReference type="PANTHER" id="PTHR30614">
    <property type="entry name" value="MEMBRANE COMPONENT OF AMINO ACID ABC TRANSPORTER"/>
    <property type="match status" value="1"/>
</dbReference>
<evidence type="ECO:0000313" key="12">
    <source>
        <dbReference type="Proteomes" id="UP000075531"/>
    </source>
</evidence>
<evidence type="ECO:0000256" key="1">
    <source>
        <dbReference type="ARBA" id="ARBA00004651"/>
    </source>
</evidence>
<keyword evidence="6" id="KW-0029">Amino-acid transport</keyword>
<dbReference type="CDD" id="cd06261">
    <property type="entry name" value="TM_PBP2"/>
    <property type="match status" value="1"/>
</dbReference>
<comment type="similarity">
    <text evidence="2">Belongs to the binding-protein-dependent transport system permease family. HisMQ subfamily.</text>
</comment>
<keyword evidence="12" id="KW-1185">Reference proteome</keyword>
<evidence type="ECO:0000256" key="6">
    <source>
        <dbReference type="ARBA" id="ARBA00022970"/>
    </source>
</evidence>
<dbReference type="Pfam" id="PF00528">
    <property type="entry name" value="BPD_transp_1"/>
    <property type="match status" value="1"/>
</dbReference>
<organism evidence="11 12">
    <name type="scientific">Clostridium tepidiprofundi DSM 19306</name>
    <dbReference type="NCBI Taxonomy" id="1121338"/>
    <lineage>
        <taxon>Bacteria</taxon>
        <taxon>Bacillati</taxon>
        <taxon>Bacillota</taxon>
        <taxon>Clostridia</taxon>
        <taxon>Eubacteriales</taxon>
        <taxon>Clostridiaceae</taxon>
        <taxon>Clostridium</taxon>
    </lineage>
</organism>
<dbReference type="SUPFAM" id="SSF161098">
    <property type="entry name" value="MetI-like"/>
    <property type="match status" value="1"/>
</dbReference>
<evidence type="ECO:0000256" key="8">
    <source>
        <dbReference type="ARBA" id="ARBA00023136"/>
    </source>
</evidence>
<dbReference type="AlphaFoldDB" id="A0A151B3F1"/>
<feature type="transmembrane region" description="Helical" evidence="9">
    <location>
        <begin position="194"/>
        <end position="215"/>
    </location>
</feature>
<dbReference type="Proteomes" id="UP000075531">
    <property type="component" value="Unassembled WGS sequence"/>
</dbReference>
<evidence type="ECO:0000256" key="7">
    <source>
        <dbReference type="ARBA" id="ARBA00022989"/>
    </source>
</evidence>
<accession>A0A151B3F1</accession>
<keyword evidence="3 9" id="KW-0813">Transport</keyword>
<dbReference type="InterPro" id="IPR043429">
    <property type="entry name" value="ArtM/GltK/GlnP/TcyL/YhdX-like"/>
</dbReference>
<dbReference type="STRING" id="1121338.CLTEP_17810"/>
<evidence type="ECO:0000256" key="5">
    <source>
        <dbReference type="ARBA" id="ARBA00022692"/>
    </source>
</evidence>
<dbReference type="OrthoDB" id="9787841at2"/>
<evidence type="ECO:0000256" key="3">
    <source>
        <dbReference type="ARBA" id="ARBA00022448"/>
    </source>
</evidence>
<dbReference type="NCBIfam" id="TIGR01726">
    <property type="entry name" value="HEQRo_perm_3TM"/>
    <property type="match status" value="1"/>
</dbReference>
<dbReference type="FunFam" id="1.10.3720.10:FF:000033">
    <property type="entry name" value="Polar amino acid ABC transporter permease"/>
    <property type="match status" value="1"/>
</dbReference>
<comment type="subcellular location">
    <subcellularLocation>
        <location evidence="1 9">Cell membrane</location>
        <topology evidence="1 9">Multi-pass membrane protein</topology>
    </subcellularLocation>
</comment>
<keyword evidence="5 9" id="KW-0812">Transmembrane</keyword>
<evidence type="ECO:0000313" key="11">
    <source>
        <dbReference type="EMBL" id="KYH34282.1"/>
    </source>
</evidence>
<keyword evidence="4" id="KW-1003">Cell membrane</keyword>
<dbReference type="InterPro" id="IPR000515">
    <property type="entry name" value="MetI-like"/>
</dbReference>
<dbReference type="GO" id="GO:0022857">
    <property type="term" value="F:transmembrane transporter activity"/>
    <property type="evidence" value="ECO:0007669"/>
    <property type="project" value="InterPro"/>
</dbReference>
<dbReference type="GO" id="GO:0006865">
    <property type="term" value="P:amino acid transport"/>
    <property type="evidence" value="ECO:0007669"/>
    <property type="project" value="UniProtKB-KW"/>
</dbReference>
<reference evidence="11 12" key="1">
    <citation type="submission" date="2016-02" db="EMBL/GenBank/DDBJ databases">
        <title>Genome sequence of Clostridium tepidiprofundi DSM 19306.</title>
        <authorList>
            <person name="Poehlein A."/>
            <person name="Daniel R."/>
        </authorList>
    </citation>
    <scope>NUCLEOTIDE SEQUENCE [LARGE SCALE GENOMIC DNA]</scope>
    <source>
        <strain evidence="11 12">DSM 19306</strain>
    </source>
</reference>
<sequence length="226" mass="24937">MSLNFLIKYSHFFISGTKITLIISLFTIIIGVTLGIVFAIMRISKNVILHSLATAYIEFIRGTPLLVQLYIIYYGLPLLGIQLPSVSIISDNFSDILAAIIALSINSSAYSAEIFRAGIQAVDKGQMEAARSLGMSYKTAMFHIILPQALKNVLPAIGNEFVSIIKESAIVSVIGIHELMFNADTVRGITFKPFSPLIISAIIYFLITFTLSKFIKIGERRLNLND</sequence>
<dbReference type="InterPro" id="IPR035906">
    <property type="entry name" value="MetI-like_sf"/>
</dbReference>
<dbReference type="PROSITE" id="PS50928">
    <property type="entry name" value="ABC_TM1"/>
    <property type="match status" value="1"/>
</dbReference>